<dbReference type="PANTHER" id="PTHR33371">
    <property type="entry name" value="INTERMEMBRANE PHOSPHOLIPID TRANSPORT SYSTEM BINDING PROTEIN MLAD-RELATED"/>
    <property type="match status" value="1"/>
</dbReference>
<protein>
    <submittedName>
        <fullName evidence="6">Virulence factor Mce family protein</fullName>
    </submittedName>
</protein>
<dbReference type="InterPro" id="IPR005693">
    <property type="entry name" value="Mce"/>
</dbReference>
<dbReference type="InterPro" id="IPR052336">
    <property type="entry name" value="MlaD_Phospholipid_Transporter"/>
</dbReference>
<sequence length="420" mass="43970">MTGSWVSDKRQLTTAALVAVVAILAAVGVWQAARLGSGRHVTAYFTNASALFEDNAVQMKGVPIGTIDKITPEGDRVRVDMTITDPDVKLPADVKAAIVSPSLVTGRNVTLFPAWTGGPELTDGAVIPLERTAVPLGVDDLTRTATELAKALGPGGLNEQGVLTDSLEVLAENLDGNGQAINGTIVDLGALGSTLSGSSEDLFATITELQRFVAMLKENDRTLREFNERIADVSGVLADQREELGEALRDLATALDDVTVFIRDNRAALRSNVDRLTEVTRVLVEQRAALTEILDLAPAALSNLANVYDASSGTLNTRANLQELANPPIYMVCKLVDDALNAPVELANLCKQLPLVDQLPSLQQIITGLQSGQLPPFPGLMPLPTDPAPGGTAPAPVPAPDTAPDTADVGEAGADDGGDP</sequence>
<feature type="transmembrane region" description="Helical" evidence="3">
    <location>
        <begin position="12"/>
        <end position="33"/>
    </location>
</feature>
<dbReference type="STRING" id="1848.SAMN05443637_11689"/>
<dbReference type="Pfam" id="PF02470">
    <property type="entry name" value="MlaD"/>
    <property type="match status" value="1"/>
</dbReference>
<name>A0A1M6X8E4_PSETH</name>
<keyword evidence="7" id="KW-1185">Reference proteome</keyword>
<evidence type="ECO:0000256" key="2">
    <source>
        <dbReference type="SAM" id="MobiDB-lite"/>
    </source>
</evidence>
<evidence type="ECO:0000259" key="5">
    <source>
        <dbReference type="Pfam" id="PF11887"/>
    </source>
</evidence>
<dbReference type="AlphaFoldDB" id="A0A1M6X8E4"/>
<feature type="compositionally biased region" description="Low complexity" evidence="2">
    <location>
        <begin position="402"/>
        <end position="412"/>
    </location>
</feature>
<gene>
    <name evidence="6" type="ORF">SAMN05443637_11689</name>
</gene>
<keyword evidence="3" id="KW-1133">Transmembrane helix</keyword>
<reference evidence="6 7" key="1">
    <citation type="submission" date="2016-11" db="EMBL/GenBank/DDBJ databases">
        <authorList>
            <person name="Jaros S."/>
            <person name="Januszkiewicz K."/>
            <person name="Wedrychowicz H."/>
        </authorList>
    </citation>
    <scope>NUCLEOTIDE SEQUENCE [LARGE SCALE GENOMIC DNA]</scope>
    <source>
        <strain evidence="6 7">DSM 43832</strain>
    </source>
</reference>
<dbReference type="EMBL" id="FRAP01000016">
    <property type="protein sequence ID" value="SHL02045.1"/>
    <property type="molecule type" value="Genomic_DNA"/>
</dbReference>
<feature type="compositionally biased region" description="Pro residues" evidence="2">
    <location>
        <begin position="377"/>
        <end position="387"/>
    </location>
</feature>
<dbReference type="NCBIfam" id="TIGR00996">
    <property type="entry name" value="Mtu_fam_mce"/>
    <property type="match status" value="1"/>
</dbReference>
<evidence type="ECO:0000313" key="6">
    <source>
        <dbReference type="EMBL" id="SHL02045.1"/>
    </source>
</evidence>
<keyword evidence="3" id="KW-0472">Membrane</keyword>
<dbReference type="InterPro" id="IPR003399">
    <property type="entry name" value="Mce/MlaD"/>
</dbReference>
<evidence type="ECO:0000313" key="7">
    <source>
        <dbReference type="Proteomes" id="UP000184363"/>
    </source>
</evidence>
<dbReference type="RefSeq" id="WP_234997441.1">
    <property type="nucleotide sequence ID" value="NZ_CALGVN010000027.1"/>
</dbReference>
<keyword evidence="3" id="KW-0812">Transmembrane</keyword>
<feature type="coiled-coil region" evidence="1">
    <location>
        <begin position="223"/>
        <end position="257"/>
    </location>
</feature>
<dbReference type="GO" id="GO:0005576">
    <property type="term" value="C:extracellular region"/>
    <property type="evidence" value="ECO:0007669"/>
    <property type="project" value="TreeGrafter"/>
</dbReference>
<proteinExistence type="predicted"/>
<evidence type="ECO:0000259" key="4">
    <source>
        <dbReference type="Pfam" id="PF02470"/>
    </source>
</evidence>
<evidence type="ECO:0000256" key="3">
    <source>
        <dbReference type="SAM" id="Phobius"/>
    </source>
</evidence>
<dbReference type="Proteomes" id="UP000184363">
    <property type="component" value="Unassembled WGS sequence"/>
</dbReference>
<dbReference type="Pfam" id="PF11887">
    <property type="entry name" value="Mce4_CUP1"/>
    <property type="match status" value="1"/>
</dbReference>
<organism evidence="6 7">
    <name type="scientific">Pseudonocardia thermophila</name>
    <dbReference type="NCBI Taxonomy" id="1848"/>
    <lineage>
        <taxon>Bacteria</taxon>
        <taxon>Bacillati</taxon>
        <taxon>Actinomycetota</taxon>
        <taxon>Actinomycetes</taxon>
        <taxon>Pseudonocardiales</taxon>
        <taxon>Pseudonocardiaceae</taxon>
        <taxon>Pseudonocardia</taxon>
    </lineage>
</organism>
<feature type="domain" description="Mce/MlaD" evidence="4">
    <location>
        <begin position="38"/>
        <end position="113"/>
    </location>
</feature>
<dbReference type="InterPro" id="IPR024516">
    <property type="entry name" value="Mce_C"/>
</dbReference>
<keyword evidence="1" id="KW-0175">Coiled coil</keyword>
<dbReference type="PANTHER" id="PTHR33371:SF4">
    <property type="entry name" value="INTERMEMBRANE PHOSPHOLIPID TRANSPORT SYSTEM BINDING PROTEIN MLAD"/>
    <property type="match status" value="1"/>
</dbReference>
<accession>A0A1M6X8E4</accession>
<feature type="domain" description="Mammalian cell entry C-terminal" evidence="5">
    <location>
        <begin position="120"/>
        <end position="299"/>
    </location>
</feature>
<feature type="region of interest" description="Disordered" evidence="2">
    <location>
        <begin position="377"/>
        <end position="420"/>
    </location>
</feature>
<evidence type="ECO:0000256" key="1">
    <source>
        <dbReference type="SAM" id="Coils"/>
    </source>
</evidence>